<dbReference type="OrthoDB" id="9891882at2"/>
<evidence type="ECO:0000313" key="1">
    <source>
        <dbReference type="EMBL" id="CDZ91101.1"/>
    </source>
</evidence>
<dbReference type="RefSeq" id="WP_010593137.1">
    <property type="nucleotide sequence ID" value="NZ_CP023714.1"/>
</dbReference>
<sequence length="95" mass="10659">MSKSRKLIVTAALIALPVFGGAGTAAASSDHHDDHDRHDRRDRGCAITHFDRNGKFLRTEFRSPGSRFDGRICRSDDQWHFLDSGDIAPTPFVRH</sequence>
<gene>
    <name evidence="1" type="ORF">RHRU231_800028</name>
</gene>
<dbReference type="EMBL" id="CCSD01000095">
    <property type="protein sequence ID" value="CDZ91101.1"/>
    <property type="molecule type" value="Genomic_DNA"/>
</dbReference>
<dbReference type="AlphaFoldDB" id="A0A098BTS1"/>
<name>A0A098BTS1_9NOCA</name>
<dbReference type="KEGG" id="rrz:CS378_21410"/>
<organism evidence="1 2">
    <name type="scientific">Rhodococcus ruber</name>
    <dbReference type="NCBI Taxonomy" id="1830"/>
    <lineage>
        <taxon>Bacteria</taxon>
        <taxon>Bacillati</taxon>
        <taxon>Actinomycetota</taxon>
        <taxon>Actinomycetes</taxon>
        <taxon>Mycobacteriales</taxon>
        <taxon>Nocardiaceae</taxon>
        <taxon>Rhodococcus</taxon>
    </lineage>
</organism>
<reference evidence="1 2" key="1">
    <citation type="journal article" date="2014" name="Genome Announc.">
        <title>Draft Genome Sequence of Propane- and Butane-Oxidizing Actinobacterium Rhodococcus ruber IEGM 231.</title>
        <authorList>
            <person name="Ivshina I.B."/>
            <person name="Kuyukina M.S."/>
            <person name="Krivoruchko A.V."/>
            <person name="Barbe V."/>
            <person name="Fischer C."/>
        </authorList>
    </citation>
    <scope>NUCLEOTIDE SEQUENCE [LARGE SCALE GENOMIC DNA]</scope>
</reference>
<proteinExistence type="predicted"/>
<evidence type="ECO:0000313" key="2">
    <source>
        <dbReference type="Proteomes" id="UP000042997"/>
    </source>
</evidence>
<dbReference type="Proteomes" id="UP000042997">
    <property type="component" value="Unassembled WGS sequence"/>
</dbReference>
<dbReference type="eggNOG" id="ENOG5030C9J">
    <property type="taxonomic scope" value="Bacteria"/>
</dbReference>
<dbReference type="GeneID" id="66834498"/>
<accession>A0A098BTS1</accession>
<protein>
    <submittedName>
        <fullName evidence="1">Uncharacterized protein</fullName>
    </submittedName>
</protein>